<organism evidence="1">
    <name type="scientific">Bacteriophage sp</name>
    <dbReference type="NCBI Taxonomy" id="38018"/>
    <lineage>
        <taxon>Viruses</taxon>
    </lineage>
</organism>
<accession>A0A8D9UHZ0</accession>
<evidence type="ECO:0000313" key="1">
    <source>
        <dbReference type="EMBL" id="DAD56021.1"/>
    </source>
</evidence>
<sequence>MRRVAIWVLENCDNQSFLDLNKRDFRRFMIYC</sequence>
<reference evidence="1" key="1">
    <citation type="journal article" date="2021" name="Proc. Natl. Acad. Sci. U.S.A.">
        <title>A Catalog of Tens of Thousands of Viruses from Human Metagenomes Reveals Hidden Associations with Chronic Diseases.</title>
        <authorList>
            <person name="Tisza M.J."/>
            <person name="Buck C.B."/>
        </authorList>
    </citation>
    <scope>NUCLEOTIDE SEQUENCE</scope>
    <source>
        <strain evidence="1">CtOZu12</strain>
    </source>
</reference>
<dbReference type="EMBL" id="BK029940">
    <property type="protein sequence ID" value="DAD56021.1"/>
    <property type="molecule type" value="Genomic_DNA"/>
</dbReference>
<protein>
    <submittedName>
        <fullName evidence="1">Uncharacterized protein</fullName>
    </submittedName>
</protein>
<proteinExistence type="predicted"/>
<name>A0A8D9UHZ0_9VIRU</name>